<evidence type="ECO:0000313" key="3">
    <source>
        <dbReference type="Proteomes" id="UP000219612"/>
    </source>
</evidence>
<dbReference type="AlphaFoldDB" id="A0A285H5W3"/>
<feature type="region of interest" description="Disordered" evidence="1">
    <location>
        <begin position="23"/>
        <end position="51"/>
    </location>
</feature>
<evidence type="ECO:0000256" key="1">
    <source>
        <dbReference type="SAM" id="MobiDB-lite"/>
    </source>
</evidence>
<sequence>MVIATVFLTIIGMTTGFVLGEKQRRDEAREQEQQQQQQNQQPQESVSPPAPAIAAEDLCPSETLAKARSLGFSDQLRRLHRYVTDRGTVVWICQDPGGRLFYQSKTGGEQKQLVQGVNGLLLTDAVETGENAYEATAANGNQFFISRKQLKIEFVDGRKDQVDDVVDFE</sequence>
<feature type="compositionally biased region" description="Basic and acidic residues" evidence="1">
    <location>
        <begin position="23"/>
        <end position="32"/>
    </location>
</feature>
<proteinExistence type="predicted"/>
<accession>A0A285H5W3</accession>
<feature type="compositionally biased region" description="Low complexity" evidence="1">
    <location>
        <begin position="33"/>
        <end position="44"/>
    </location>
</feature>
<dbReference type="Proteomes" id="UP000219612">
    <property type="component" value="Unassembled WGS sequence"/>
</dbReference>
<protein>
    <submittedName>
        <fullName evidence="2">Uncharacterized protein</fullName>
    </submittedName>
</protein>
<gene>
    <name evidence="2" type="ORF">SAMN05421748_103507</name>
</gene>
<evidence type="ECO:0000313" key="2">
    <source>
        <dbReference type="EMBL" id="SNY31115.1"/>
    </source>
</evidence>
<name>A0A285H5W3_9ACTN</name>
<organism evidence="2 3">
    <name type="scientific">Paractinoplanes atraurantiacus</name>
    <dbReference type="NCBI Taxonomy" id="1036182"/>
    <lineage>
        <taxon>Bacteria</taxon>
        <taxon>Bacillati</taxon>
        <taxon>Actinomycetota</taxon>
        <taxon>Actinomycetes</taxon>
        <taxon>Micromonosporales</taxon>
        <taxon>Micromonosporaceae</taxon>
        <taxon>Paractinoplanes</taxon>
    </lineage>
</organism>
<keyword evidence="3" id="KW-1185">Reference proteome</keyword>
<dbReference type="EMBL" id="OBDY01000003">
    <property type="protein sequence ID" value="SNY31115.1"/>
    <property type="molecule type" value="Genomic_DNA"/>
</dbReference>
<reference evidence="2 3" key="1">
    <citation type="submission" date="2017-09" db="EMBL/GenBank/DDBJ databases">
        <authorList>
            <person name="Ehlers B."/>
            <person name="Leendertz F.H."/>
        </authorList>
    </citation>
    <scope>NUCLEOTIDE SEQUENCE [LARGE SCALE GENOMIC DNA]</scope>
    <source>
        <strain evidence="2 3">CGMCC 4.6857</strain>
    </source>
</reference>